<sequence length="226" mass="24600">VGGYVALPGGLVIAQVNYEWDGSSQFGHCENPKFWLGREEDRPEAITDINRVHWGSCPLFHGYISGTTACATTKIVLVVHDKAALEHYTGTVLSLMAVAGVRVTVFADSKAAARGHDTALTDLWFELIGCIRRHFNAYPGRVRLVVGPSAFELNADVMLYAVGTAASSELTFDLSESYLSMLSSPSPRRGKWLPSEIRSSGSGDPTRGLEYLPEPDVHSSRYKPLA</sequence>
<name>A0A7J6NI55_PEROL</name>
<dbReference type="EMBL" id="JABANP010000387">
    <property type="protein sequence ID" value="KAF4683130.1"/>
    <property type="molecule type" value="Genomic_DNA"/>
</dbReference>
<evidence type="ECO:0000313" key="3">
    <source>
        <dbReference type="Proteomes" id="UP000541610"/>
    </source>
</evidence>
<feature type="region of interest" description="Disordered" evidence="1">
    <location>
        <begin position="182"/>
        <end position="226"/>
    </location>
</feature>
<feature type="non-terminal residue" evidence="2">
    <location>
        <position position="226"/>
    </location>
</feature>
<gene>
    <name evidence="2" type="ORF">FOZ60_009576</name>
</gene>
<evidence type="ECO:0000256" key="1">
    <source>
        <dbReference type="SAM" id="MobiDB-lite"/>
    </source>
</evidence>
<dbReference type="Proteomes" id="UP000541610">
    <property type="component" value="Unassembled WGS sequence"/>
</dbReference>
<reference evidence="2 3" key="1">
    <citation type="submission" date="2020-04" db="EMBL/GenBank/DDBJ databases">
        <title>Perkinsus olseni comparative genomics.</title>
        <authorList>
            <person name="Bogema D.R."/>
        </authorList>
    </citation>
    <scope>NUCLEOTIDE SEQUENCE [LARGE SCALE GENOMIC DNA]</scope>
    <source>
        <strain evidence="2">00978-12</strain>
    </source>
</reference>
<organism evidence="2 3">
    <name type="scientific">Perkinsus olseni</name>
    <name type="common">Perkinsus atlanticus</name>
    <dbReference type="NCBI Taxonomy" id="32597"/>
    <lineage>
        <taxon>Eukaryota</taxon>
        <taxon>Sar</taxon>
        <taxon>Alveolata</taxon>
        <taxon>Perkinsozoa</taxon>
        <taxon>Perkinsea</taxon>
        <taxon>Perkinsida</taxon>
        <taxon>Perkinsidae</taxon>
        <taxon>Perkinsus</taxon>
    </lineage>
</organism>
<proteinExistence type="predicted"/>
<comment type="caution">
    <text evidence="2">The sequence shown here is derived from an EMBL/GenBank/DDBJ whole genome shotgun (WGS) entry which is preliminary data.</text>
</comment>
<dbReference type="AlphaFoldDB" id="A0A7J6NI55"/>
<accession>A0A7J6NI55</accession>
<evidence type="ECO:0000313" key="2">
    <source>
        <dbReference type="EMBL" id="KAF4683130.1"/>
    </source>
</evidence>
<protein>
    <submittedName>
        <fullName evidence="2">Uncharacterized protein</fullName>
    </submittedName>
</protein>
<dbReference type="OrthoDB" id="10436678at2759"/>